<sequence length="198" mass="23015">MDFSWETLKAIIEDFKEQNPDQFYGSAYEMVEKEILKKEEEWKKEEEEESKETILTIQTVVEQNEEEAILSSQKMLNVLNVIKTRVKNHSGDRLHPEPQPGQINPICPMYQFQCSPPVQPHIYHGFEDWQKVRYPPPAMANEHPPVQNYHCVPPLDYNWYPACVIAHNQNTQGGDNVKQFTKESDPTGLGLHKAQRPV</sequence>
<dbReference type="AlphaFoldDB" id="A0A2D4PAX5"/>
<evidence type="ECO:0000313" key="2">
    <source>
        <dbReference type="EMBL" id="LAB55132.1"/>
    </source>
</evidence>
<accession>A0A2D4PAX5</accession>
<dbReference type="EMBL" id="IACN01067610">
    <property type="protein sequence ID" value="LAB55132.1"/>
    <property type="molecule type" value="Transcribed_RNA"/>
</dbReference>
<reference evidence="2" key="1">
    <citation type="submission" date="2017-07" db="EMBL/GenBank/DDBJ databases">
        <authorList>
            <person name="Mikheyev A."/>
            <person name="Grau M."/>
        </authorList>
    </citation>
    <scope>NUCLEOTIDE SEQUENCE</scope>
    <source>
        <tissue evidence="2">Venom_gland</tissue>
    </source>
</reference>
<evidence type="ECO:0000256" key="1">
    <source>
        <dbReference type="SAM" id="MobiDB-lite"/>
    </source>
</evidence>
<organism evidence="2">
    <name type="scientific">Micrurus surinamensis</name>
    <name type="common">Surinam coral snake</name>
    <dbReference type="NCBI Taxonomy" id="129470"/>
    <lineage>
        <taxon>Eukaryota</taxon>
        <taxon>Metazoa</taxon>
        <taxon>Chordata</taxon>
        <taxon>Craniata</taxon>
        <taxon>Vertebrata</taxon>
        <taxon>Euteleostomi</taxon>
        <taxon>Lepidosauria</taxon>
        <taxon>Squamata</taxon>
        <taxon>Bifurcata</taxon>
        <taxon>Unidentata</taxon>
        <taxon>Episquamata</taxon>
        <taxon>Toxicofera</taxon>
        <taxon>Serpentes</taxon>
        <taxon>Colubroidea</taxon>
        <taxon>Elapidae</taxon>
        <taxon>Elapinae</taxon>
        <taxon>Micrurus</taxon>
    </lineage>
</organism>
<protein>
    <submittedName>
        <fullName evidence="2">Uncharacterized protein</fullName>
    </submittedName>
</protein>
<proteinExistence type="predicted"/>
<reference evidence="2" key="2">
    <citation type="submission" date="2017-11" db="EMBL/GenBank/DDBJ databases">
        <title>Coralsnake Venomics: Analyses of Venom Gland Transcriptomes and Proteomes of Six Brazilian Taxa.</title>
        <authorList>
            <person name="Aird S.D."/>
            <person name="Jorge da Silva N."/>
            <person name="Qiu L."/>
            <person name="Villar-Briones A."/>
            <person name="Aparecida-Saddi V."/>
            <person name="Campos-Telles M.P."/>
            <person name="Grau M."/>
            <person name="Mikheyev A.S."/>
        </authorList>
    </citation>
    <scope>NUCLEOTIDE SEQUENCE</scope>
    <source>
        <tissue evidence="2">Venom_gland</tissue>
    </source>
</reference>
<feature type="region of interest" description="Disordered" evidence="1">
    <location>
        <begin position="172"/>
        <end position="198"/>
    </location>
</feature>
<name>A0A2D4PAX5_MICSU</name>